<sequence>MKEICELVPLQKGNIKINVRGYLMLKDKALKNTFYCVCGKTKLENCKGRAITKFINGSHYLKKFSEHHHSPQASDSVVAKAIGQIKKQAFETTEMPTEPQNIDDINIPDSLQFTLD</sequence>
<comment type="caution">
    <text evidence="5">The sequence shown here is derived from an EMBL/GenBank/DDBJ whole genome shotgun (WGS) entry which is preliminary data.</text>
</comment>
<dbReference type="EMBL" id="CAMKVN010005588">
    <property type="protein sequence ID" value="CAI2189071.1"/>
    <property type="molecule type" value="Genomic_DNA"/>
</dbReference>
<reference evidence="5" key="1">
    <citation type="submission" date="2022-08" db="EMBL/GenBank/DDBJ databases">
        <authorList>
            <person name="Kallberg Y."/>
            <person name="Tangrot J."/>
            <person name="Rosling A."/>
        </authorList>
    </citation>
    <scope>NUCLEOTIDE SEQUENCE</scope>
    <source>
        <strain evidence="5">Wild A</strain>
    </source>
</reference>
<dbReference type="Pfam" id="PF04500">
    <property type="entry name" value="FLYWCH"/>
    <property type="match status" value="1"/>
</dbReference>
<dbReference type="AlphaFoldDB" id="A0A9W4T1E6"/>
<name>A0A9W4T1E6_9GLOM</name>
<evidence type="ECO:0000313" key="6">
    <source>
        <dbReference type="Proteomes" id="UP001153678"/>
    </source>
</evidence>
<protein>
    <submittedName>
        <fullName evidence="5">17199_t:CDS:1</fullName>
    </submittedName>
</protein>
<dbReference type="InterPro" id="IPR007588">
    <property type="entry name" value="Znf_FLYWCH"/>
</dbReference>
<dbReference type="Gene3D" id="2.20.25.240">
    <property type="match status" value="1"/>
</dbReference>
<keyword evidence="2" id="KW-0863">Zinc-finger</keyword>
<feature type="non-terminal residue" evidence="5">
    <location>
        <position position="1"/>
    </location>
</feature>
<keyword evidence="3" id="KW-0862">Zinc</keyword>
<dbReference type="Proteomes" id="UP001153678">
    <property type="component" value="Unassembled WGS sequence"/>
</dbReference>
<feature type="domain" description="FLYWCH-type" evidence="4">
    <location>
        <begin position="11"/>
        <end position="69"/>
    </location>
</feature>
<organism evidence="5 6">
    <name type="scientific">Funneliformis geosporum</name>
    <dbReference type="NCBI Taxonomy" id="1117311"/>
    <lineage>
        <taxon>Eukaryota</taxon>
        <taxon>Fungi</taxon>
        <taxon>Fungi incertae sedis</taxon>
        <taxon>Mucoromycota</taxon>
        <taxon>Glomeromycotina</taxon>
        <taxon>Glomeromycetes</taxon>
        <taxon>Glomerales</taxon>
        <taxon>Glomeraceae</taxon>
        <taxon>Funneliformis</taxon>
    </lineage>
</organism>
<dbReference type="OrthoDB" id="2426065at2759"/>
<keyword evidence="1" id="KW-0479">Metal-binding</keyword>
<evidence type="ECO:0000313" key="5">
    <source>
        <dbReference type="EMBL" id="CAI2189071.1"/>
    </source>
</evidence>
<dbReference type="GO" id="GO:0008270">
    <property type="term" value="F:zinc ion binding"/>
    <property type="evidence" value="ECO:0007669"/>
    <property type="project" value="UniProtKB-KW"/>
</dbReference>
<evidence type="ECO:0000256" key="1">
    <source>
        <dbReference type="ARBA" id="ARBA00022723"/>
    </source>
</evidence>
<evidence type="ECO:0000256" key="3">
    <source>
        <dbReference type="ARBA" id="ARBA00022833"/>
    </source>
</evidence>
<evidence type="ECO:0000259" key="4">
    <source>
        <dbReference type="Pfam" id="PF04500"/>
    </source>
</evidence>
<gene>
    <name evidence="5" type="ORF">FWILDA_LOCUS13898</name>
</gene>
<proteinExistence type="predicted"/>
<keyword evidence="6" id="KW-1185">Reference proteome</keyword>
<evidence type="ECO:0000256" key="2">
    <source>
        <dbReference type="ARBA" id="ARBA00022771"/>
    </source>
</evidence>
<accession>A0A9W4T1E6</accession>